<feature type="region of interest" description="Disordered" evidence="1">
    <location>
        <begin position="130"/>
        <end position="238"/>
    </location>
</feature>
<dbReference type="EMBL" id="CAUYUJ010002726">
    <property type="protein sequence ID" value="CAK0802108.1"/>
    <property type="molecule type" value="Genomic_DNA"/>
</dbReference>
<name>A0ABN9QFK5_9DINO</name>
<evidence type="ECO:0000256" key="1">
    <source>
        <dbReference type="SAM" id="MobiDB-lite"/>
    </source>
</evidence>
<gene>
    <name evidence="2" type="ORF">PCOR1329_LOCUS9728</name>
</gene>
<comment type="caution">
    <text evidence="2">The sequence shown here is derived from an EMBL/GenBank/DDBJ whole genome shotgun (WGS) entry which is preliminary data.</text>
</comment>
<accession>A0ABN9QFK5</accession>
<feature type="region of interest" description="Disordered" evidence="1">
    <location>
        <begin position="1"/>
        <end position="118"/>
    </location>
</feature>
<proteinExistence type="predicted"/>
<evidence type="ECO:0000313" key="3">
    <source>
        <dbReference type="Proteomes" id="UP001189429"/>
    </source>
</evidence>
<evidence type="ECO:0000313" key="2">
    <source>
        <dbReference type="EMBL" id="CAK0802108.1"/>
    </source>
</evidence>
<feature type="compositionally biased region" description="Low complexity" evidence="1">
    <location>
        <begin position="36"/>
        <end position="52"/>
    </location>
</feature>
<feature type="compositionally biased region" description="Low complexity" evidence="1">
    <location>
        <begin position="193"/>
        <end position="210"/>
    </location>
</feature>
<sequence>QAWRSPGPAPTQRAAPPMRQGGARHDAQEAPRGAEPLLAAGAASRGALPPGGVLAPASPQGPAEGWPSPQRRPSTGPLRKGQVLVPSRTLDNDAQRVANSGRPISPAGSSQRAYAKAAQQFGLQVDSVGFPKPAVKATPFPEMGARPGLASRPGTAPGVTDDRTGGPRYGIGARHNSKVSLVLPPSPHRGPARSSSSTSSSPQLRRTLSRTGGGFLDPNAPVHTPTGPSPLWSELHPDANAACHPTSLIDPAKRAQRLLGTLSSLRRQAKMRSSSSSSTLPGSPPALQEAGEAGQGASEEAEAPRASAVAEETPEETLMHSTLRDLCDTCGDLQELLASLQAAQDPVEELGATRHPTALISGRTIAVVRRKAALLKAAEARAAQVQAALRSAEAMRQLLLRADQPADAVLAEAPEELRWSFEALQNIKGFIADHTHKDGDPAEANKSQFEAFAASFGLPAKHEILLRLRSLAKEAVDWWAPATLECAMREEPEEDIDAIKRMIKLAVGVMNEKGHDDLFKAEQVIAERACKRCVDRCLELFEQEEERAGRSNGVMPEMAKRCAEAIEAEIKDAVQTFGADATDLNMQEAKRLARLMLQEELERHAQKALRHARACREKDAAAAEAARTAEGQEAVPEVGLASALADTVDAEVERARKLRVPEHHAALIECASIAKDLRDQDGMRKRARARLERLAKQAAARAAEASAGPGGGG</sequence>
<evidence type="ECO:0008006" key="4">
    <source>
        <dbReference type="Google" id="ProtNLM"/>
    </source>
</evidence>
<protein>
    <recommendedName>
        <fullName evidence="4">Exocyst complex component Sec6</fullName>
    </recommendedName>
</protein>
<reference evidence="2" key="1">
    <citation type="submission" date="2023-10" db="EMBL/GenBank/DDBJ databases">
        <authorList>
            <person name="Chen Y."/>
            <person name="Shah S."/>
            <person name="Dougan E. K."/>
            <person name="Thang M."/>
            <person name="Chan C."/>
        </authorList>
    </citation>
    <scope>NUCLEOTIDE SEQUENCE [LARGE SCALE GENOMIC DNA]</scope>
</reference>
<organism evidence="2 3">
    <name type="scientific">Prorocentrum cordatum</name>
    <dbReference type="NCBI Taxonomy" id="2364126"/>
    <lineage>
        <taxon>Eukaryota</taxon>
        <taxon>Sar</taxon>
        <taxon>Alveolata</taxon>
        <taxon>Dinophyceae</taxon>
        <taxon>Prorocentrales</taxon>
        <taxon>Prorocentraceae</taxon>
        <taxon>Prorocentrum</taxon>
    </lineage>
</organism>
<feature type="non-terminal residue" evidence="2">
    <location>
        <position position="1"/>
    </location>
</feature>
<keyword evidence="3" id="KW-1185">Reference proteome</keyword>
<feature type="compositionally biased region" description="Low complexity" evidence="1">
    <location>
        <begin position="288"/>
        <end position="311"/>
    </location>
</feature>
<dbReference type="Proteomes" id="UP001189429">
    <property type="component" value="Unassembled WGS sequence"/>
</dbReference>
<feature type="region of interest" description="Disordered" evidence="1">
    <location>
        <begin position="264"/>
        <end position="320"/>
    </location>
</feature>